<evidence type="ECO:0000313" key="2">
    <source>
        <dbReference type="EMBL" id="QGZ16051.1"/>
    </source>
</evidence>
<dbReference type="Proteomes" id="UP000433471">
    <property type="component" value="Segment"/>
</dbReference>
<proteinExistence type="predicted"/>
<evidence type="ECO:0000313" key="3">
    <source>
        <dbReference type="Proteomes" id="UP000433471"/>
    </source>
</evidence>
<feature type="domain" description="Protein Gp5 N-terminal OB-fold" evidence="1">
    <location>
        <begin position="38"/>
        <end position="101"/>
    </location>
</feature>
<name>A0A6B9J5B7_9CAUD</name>
<sequence length="360" mass="39611">MNICSDLKWFFGIVEEHKKPTLAKVRIFGVHNIDPNLLPTENLPEASIMKGTNSSNINGLGESTTGLWEGSFIFGFSIDEAYTNIYIVGTLSNSDDLPNAAQNNKDELINFINSSLTSSEGKGTSFKEPELKTNFQYPYTDVTVTKSGHIKIADNTNGQEQLIESHRNGSYNAKHASGDVVNKTTNNLIDIVLNDHNMFVKRHYRYRSHGSYSMRLDGTNYMQSNRQEIESANILFKTNLFEVNGNTNVYGNLIVSSSITVPLLKVKKIICDDIEVSNIMLGTAAFANQAGIAGGLGGVSPVKGSKPDVNIPSPIALEQGEKTNEASNRSQEPVTRNWKKVLDKLGPLKSLVVYCLGKRD</sequence>
<dbReference type="InterPro" id="IPR009590">
    <property type="entry name" value="Gp5_OB_N"/>
</dbReference>
<dbReference type="EMBL" id="MN718199">
    <property type="protein sequence ID" value="QGZ16051.1"/>
    <property type="molecule type" value="Genomic_DNA"/>
</dbReference>
<protein>
    <submittedName>
        <fullName evidence="2">Baseplate hub subunit and tail lysozyme</fullName>
    </submittedName>
</protein>
<evidence type="ECO:0000259" key="1">
    <source>
        <dbReference type="Pfam" id="PF06714"/>
    </source>
</evidence>
<dbReference type="Pfam" id="PF06714">
    <property type="entry name" value="Gp5_OB"/>
    <property type="match status" value="1"/>
</dbReference>
<gene>
    <name evidence="2" type="ORF">Kuja_0600</name>
</gene>
<dbReference type="SUPFAM" id="SSF69255">
    <property type="entry name" value="gp5 N-terminal domain-like"/>
    <property type="match status" value="1"/>
</dbReference>
<keyword evidence="3" id="KW-1185">Reference proteome</keyword>
<organism evidence="2 3">
    <name type="scientific">Vibrio phage vB_VchM_Kuja</name>
    <dbReference type="NCBI Taxonomy" id="2686437"/>
    <lineage>
        <taxon>Viruses</taxon>
        <taxon>Duplodnaviria</taxon>
        <taxon>Heunggongvirae</taxon>
        <taxon>Uroviricota</taxon>
        <taxon>Caudoviricetes</taxon>
        <taxon>Pantevenvirales</taxon>
        <taxon>Ackermannviridae</taxon>
        <taxon>Kujavirus</taxon>
        <taxon>Kujavirus kuja</taxon>
    </lineage>
</organism>
<accession>A0A6B9J5B7</accession>
<reference evidence="2 3" key="1">
    <citation type="submission" date="2019-11" db="EMBL/GenBank/DDBJ databases">
        <title>Characterization of a novel member of the family Ackermannviridae.</title>
        <authorList>
            <person name="Maina A.N."/>
            <person name="Mwaura F.B."/>
            <person name="Jumba M."/>
        </authorList>
    </citation>
    <scope>NUCLEOTIDE SEQUENCE [LARGE SCALE GENOMIC DNA]</scope>
</reference>
<dbReference type="Gene3D" id="2.40.50.260">
    <property type="entry name" value="Nucleic acid-binding protein domain"/>
    <property type="match status" value="1"/>
</dbReference>